<dbReference type="PANTHER" id="PTHR30290">
    <property type="entry name" value="PERIPLASMIC BINDING COMPONENT OF ABC TRANSPORTER"/>
    <property type="match status" value="1"/>
</dbReference>
<proteinExistence type="predicted"/>
<evidence type="ECO:0000256" key="1">
    <source>
        <dbReference type="ARBA" id="ARBA00022729"/>
    </source>
</evidence>
<organism evidence="3">
    <name type="scientific">uncultured organism</name>
    <dbReference type="NCBI Taxonomy" id="155900"/>
    <lineage>
        <taxon>unclassified sequences</taxon>
        <taxon>environmental samples</taxon>
    </lineage>
</organism>
<evidence type="ECO:0000313" key="3">
    <source>
        <dbReference type="EMBL" id="AGF93147.1"/>
    </source>
</evidence>
<dbReference type="InterPro" id="IPR030678">
    <property type="entry name" value="Peptide/Ni-bd"/>
</dbReference>
<dbReference type="InterPro" id="IPR039424">
    <property type="entry name" value="SBP_5"/>
</dbReference>
<dbReference type="CDD" id="cd08502">
    <property type="entry name" value="PBP2_NikA_DppA_OppA_like_16"/>
    <property type="match status" value="1"/>
</dbReference>
<accession>M1Q1L6</accession>
<dbReference type="EMBL" id="JX684083">
    <property type="protein sequence ID" value="AGF93147.1"/>
    <property type="molecule type" value="Genomic_DNA"/>
</dbReference>
<dbReference type="AlphaFoldDB" id="M1Q1L6"/>
<dbReference type="Gene3D" id="3.10.105.10">
    <property type="entry name" value="Dipeptide-binding Protein, Domain 3"/>
    <property type="match status" value="1"/>
</dbReference>
<dbReference type="PIRSF" id="PIRSF002741">
    <property type="entry name" value="MppA"/>
    <property type="match status" value="1"/>
</dbReference>
<dbReference type="SUPFAM" id="SSF53850">
    <property type="entry name" value="Periplasmic binding protein-like II"/>
    <property type="match status" value="1"/>
</dbReference>
<evidence type="ECO:0000259" key="2">
    <source>
        <dbReference type="Pfam" id="PF00496"/>
    </source>
</evidence>
<reference evidence="3" key="1">
    <citation type="journal article" date="2013" name="Syst. Appl. Microbiol.">
        <title>New insights into the archaeal diversity of a hypersaline microbial mat obtained by a metagenomic approach.</title>
        <authorList>
            <person name="Lopez-Lopez A."/>
            <person name="Richter M."/>
            <person name="Pena A."/>
            <person name="Tamames J."/>
            <person name="Rossello-Mora R."/>
        </authorList>
    </citation>
    <scope>NUCLEOTIDE SEQUENCE</scope>
</reference>
<dbReference type="GO" id="GO:1904680">
    <property type="term" value="F:peptide transmembrane transporter activity"/>
    <property type="evidence" value="ECO:0007669"/>
    <property type="project" value="TreeGrafter"/>
</dbReference>
<gene>
    <name evidence="3" type="ORF">FLSS-18_0012</name>
</gene>
<protein>
    <submittedName>
        <fullName evidence="3">ABC transporter periplasmic-binding protein</fullName>
    </submittedName>
</protein>
<name>M1Q1L6_9ZZZZ</name>
<dbReference type="GO" id="GO:0015833">
    <property type="term" value="P:peptide transport"/>
    <property type="evidence" value="ECO:0007669"/>
    <property type="project" value="TreeGrafter"/>
</dbReference>
<dbReference type="InterPro" id="IPR000914">
    <property type="entry name" value="SBP_5_dom"/>
</dbReference>
<keyword evidence="1" id="KW-0732">Signal</keyword>
<dbReference type="Pfam" id="PF00496">
    <property type="entry name" value="SBP_bac_5"/>
    <property type="match status" value="1"/>
</dbReference>
<sequence length="521" mass="59542">MLKNKLKFLFVLTLSGLLLGSFLFTAVGAEEERYGETLRVALSGTPPSLDQQVITSDLATLIAQHFFEGLYTFNAEYRPVPMLAKGSEVSEDGKQIDIMLREGVMFHDGSELTSEDVVASLERWGEYGVRGPVLFEHVDDVMATGDYEVRIALEEPFGPWKSLLAFINGGPVIYPAEVAKEAGKEPIDPDQYIGTGPYRFVEHISGRYYRVERFEDYSNLPGKPDGYAGNRKAYFDQIRFIPVDEPGTRVSGVKGEDYDYAINMPGDLYNQLQRDEKVETIVNQGPKFGELFFNSQKGIMTNQKLRKAVQAVFDLEPSMRAAHGAEALWDLNGSIMPENTRWYSEAGVESYNQGDIEKAQRLMEEAGYDGEPIRFMTTTSYMEMYNHCIVLATQMRKAGFNVDLQVYDWATVSSRRTNPDVWDLFFTWHGFVPDPVLYTFMSPTYPGWWDTPKKQELMTEFTRSVDPEEREEIWSQIQELLYEQVPIVKMGDAYKYNIVDPNLKGLENTSLIWPKFWGLWK</sequence>
<dbReference type="Gene3D" id="3.40.190.10">
    <property type="entry name" value="Periplasmic binding protein-like II"/>
    <property type="match status" value="1"/>
</dbReference>
<dbReference type="PANTHER" id="PTHR30290:SF38">
    <property type="entry name" value="D,D-DIPEPTIDE-BINDING PERIPLASMIC PROTEIN DDPA-RELATED"/>
    <property type="match status" value="1"/>
</dbReference>
<feature type="domain" description="Solute-binding protein family 5" evidence="2">
    <location>
        <begin position="79"/>
        <end position="441"/>
    </location>
</feature>